<dbReference type="AlphaFoldDB" id="A0AA46DA86"/>
<dbReference type="PANTHER" id="PTHR46796">
    <property type="entry name" value="HTH-TYPE TRANSCRIPTIONAL ACTIVATOR RHAS-RELATED"/>
    <property type="match status" value="1"/>
</dbReference>
<keyword evidence="1" id="KW-0805">Transcription regulation</keyword>
<dbReference type="SUPFAM" id="SSF46689">
    <property type="entry name" value="Homeodomain-like"/>
    <property type="match status" value="2"/>
</dbReference>
<dbReference type="PROSITE" id="PS01124">
    <property type="entry name" value="HTH_ARAC_FAMILY_2"/>
    <property type="match status" value="1"/>
</dbReference>
<feature type="domain" description="HTH araC/xylS-type" evidence="4">
    <location>
        <begin position="55"/>
        <end position="153"/>
    </location>
</feature>
<gene>
    <name evidence="5" type="ORF">EV676_1164</name>
</gene>
<accession>A0AA46DA86</accession>
<organism evidence="5 6">
    <name type="scientific">Caldimonas thermodepolymerans</name>
    <dbReference type="NCBI Taxonomy" id="215580"/>
    <lineage>
        <taxon>Bacteria</taxon>
        <taxon>Pseudomonadati</taxon>
        <taxon>Pseudomonadota</taxon>
        <taxon>Betaproteobacteria</taxon>
        <taxon>Burkholderiales</taxon>
        <taxon>Sphaerotilaceae</taxon>
        <taxon>Caldimonas</taxon>
    </lineage>
</organism>
<dbReference type="PRINTS" id="PR00032">
    <property type="entry name" value="HTHARAC"/>
</dbReference>
<dbReference type="Gene3D" id="1.10.10.60">
    <property type="entry name" value="Homeodomain-like"/>
    <property type="match status" value="2"/>
</dbReference>
<evidence type="ECO:0000259" key="4">
    <source>
        <dbReference type="PROSITE" id="PS01124"/>
    </source>
</evidence>
<reference evidence="5 6" key="1">
    <citation type="submission" date="2019-03" db="EMBL/GenBank/DDBJ databases">
        <title>Genomic Encyclopedia of Type Strains, Phase IV (KMG-IV): sequencing the most valuable type-strain genomes for metagenomic binning, comparative biology and taxonomic classification.</title>
        <authorList>
            <person name="Goeker M."/>
        </authorList>
    </citation>
    <scope>NUCLEOTIDE SEQUENCE [LARGE SCALE GENOMIC DNA]</scope>
    <source>
        <strain evidence="5 6">DSM 15264</strain>
    </source>
</reference>
<sequence>MGYALAQAQRDEAGAAAVSARVAESLFLEALRSYVEDLPMAGSGWLAGLRDPQVARCLALMHERPAHDWTVARLASQVHLGRSALAERFAQLTGQTPIAYLKKLRLTVASRLLCQEHLHLAQVAGAVGYDSESSFSRAFKAEFGMTPGQWRERFAVRRAGGVAGDAAAK</sequence>
<dbReference type="InterPro" id="IPR009057">
    <property type="entry name" value="Homeodomain-like_sf"/>
</dbReference>
<protein>
    <submittedName>
        <fullName evidence="5">Helix-turn-helix protein</fullName>
    </submittedName>
</protein>
<dbReference type="Pfam" id="PF12833">
    <property type="entry name" value="HTH_18"/>
    <property type="match status" value="1"/>
</dbReference>
<evidence type="ECO:0000256" key="2">
    <source>
        <dbReference type="ARBA" id="ARBA00023125"/>
    </source>
</evidence>
<dbReference type="InterPro" id="IPR020449">
    <property type="entry name" value="Tscrpt_reg_AraC-type_HTH"/>
</dbReference>
<evidence type="ECO:0000256" key="3">
    <source>
        <dbReference type="ARBA" id="ARBA00023163"/>
    </source>
</evidence>
<dbReference type="EMBL" id="SLXF01000016">
    <property type="protein sequence ID" value="TCP02418.1"/>
    <property type="molecule type" value="Genomic_DNA"/>
</dbReference>
<dbReference type="GO" id="GO:0043565">
    <property type="term" value="F:sequence-specific DNA binding"/>
    <property type="evidence" value="ECO:0007669"/>
    <property type="project" value="InterPro"/>
</dbReference>
<proteinExistence type="predicted"/>
<evidence type="ECO:0000256" key="1">
    <source>
        <dbReference type="ARBA" id="ARBA00023015"/>
    </source>
</evidence>
<dbReference type="PANTHER" id="PTHR46796:SF7">
    <property type="entry name" value="ARAC FAMILY TRANSCRIPTIONAL REGULATOR"/>
    <property type="match status" value="1"/>
</dbReference>
<dbReference type="GO" id="GO:0003700">
    <property type="term" value="F:DNA-binding transcription factor activity"/>
    <property type="evidence" value="ECO:0007669"/>
    <property type="project" value="InterPro"/>
</dbReference>
<keyword evidence="2" id="KW-0238">DNA-binding</keyword>
<evidence type="ECO:0000313" key="5">
    <source>
        <dbReference type="EMBL" id="TCP02418.1"/>
    </source>
</evidence>
<keyword evidence="3" id="KW-0804">Transcription</keyword>
<comment type="caution">
    <text evidence="5">The sequence shown here is derived from an EMBL/GenBank/DDBJ whole genome shotgun (WGS) entry which is preliminary data.</text>
</comment>
<dbReference type="SMART" id="SM00342">
    <property type="entry name" value="HTH_ARAC"/>
    <property type="match status" value="1"/>
</dbReference>
<dbReference type="Proteomes" id="UP000294772">
    <property type="component" value="Unassembled WGS sequence"/>
</dbReference>
<dbReference type="InterPro" id="IPR018060">
    <property type="entry name" value="HTH_AraC"/>
</dbReference>
<name>A0AA46DA86_9BURK</name>
<dbReference type="RefSeq" id="WP_419186896.1">
    <property type="nucleotide sequence ID" value="NZ_CALFFA010000020.1"/>
</dbReference>
<dbReference type="InterPro" id="IPR050204">
    <property type="entry name" value="AraC_XylS_family_regulators"/>
</dbReference>
<evidence type="ECO:0000313" key="6">
    <source>
        <dbReference type="Proteomes" id="UP000294772"/>
    </source>
</evidence>